<name>A0ABW4ZK45_9SPHI</name>
<protein>
    <submittedName>
        <fullName evidence="4">Glycosyl hydrolase 115 family protein</fullName>
    </submittedName>
</protein>
<organism evidence="4 5">
    <name type="scientific">Paradesertivirga mongoliensis</name>
    <dbReference type="NCBI Taxonomy" id="2100740"/>
    <lineage>
        <taxon>Bacteria</taxon>
        <taxon>Pseudomonadati</taxon>
        <taxon>Bacteroidota</taxon>
        <taxon>Sphingobacteriia</taxon>
        <taxon>Sphingobacteriales</taxon>
        <taxon>Sphingobacteriaceae</taxon>
        <taxon>Paradesertivirga</taxon>
    </lineage>
</organism>
<dbReference type="Gene3D" id="3.20.20.520">
    <property type="entry name" value="Glycosyl hydrolase family 115"/>
    <property type="match status" value="1"/>
</dbReference>
<proteinExistence type="predicted"/>
<evidence type="ECO:0000313" key="5">
    <source>
        <dbReference type="Proteomes" id="UP001597387"/>
    </source>
</evidence>
<feature type="domain" description="Gylcosyl hydrolase 115 C-terminal" evidence="3">
    <location>
        <begin position="796"/>
        <end position="967"/>
    </location>
</feature>
<dbReference type="InterPro" id="IPR041437">
    <property type="entry name" value="GH115_C"/>
</dbReference>
<dbReference type="Pfam" id="PF17829">
    <property type="entry name" value="GH115_C"/>
    <property type="match status" value="1"/>
</dbReference>
<keyword evidence="1 4" id="KW-0378">Hydrolase</keyword>
<evidence type="ECO:0000256" key="1">
    <source>
        <dbReference type="ARBA" id="ARBA00022801"/>
    </source>
</evidence>
<evidence type="ECO:0000256" key="2">
    <source>
        <dbReference type="SAM" id="SignalP"/>
    </source>
</evidence>
<comment type="caution">
    <text evidence="4">The sequence shown here is derived from an EMBL/GenBank/DDBJ whole genome shotgun (WGS) entry which is preliminary data.</text>
</comment>
<dbReference type="PANTHER" id="PTHR37842">
    <property type="match status" value="1"/>
</dbReference>
<feature type="chain" id="PRO_5046754884" evidence="2">
    <location>
        <begin position="22"/>
        <end position="974"/>
    </location>
</feature>
<dbReference type="InterPro" id="IPR029018">
    <property type="entry name" value="Hex-like_dom2"/>
</dbReference>
<keyword evidence="2" id="KW-0732">Signal</keyword>
<dbReference type="Pfam" id="PF15979">
    <property type="entry name" value="Glyco_hydro_115"/>
    <property type="match status" value="1"/>
</dbReference>
<dbReference type="PANTHER" id="PTHR37842:SF2">
    <property type="entry name" value="GYLCOSYL HYDROLASE 115 C-TERMINAL DOMAIN-CONTAINING PROTEIN"/>
    <property type="match status" value="1"/>
</dbReference>
<gene>
    <name evidence="4" type="ORF">ACFSJU_06975</name>
</gene>
<dbReference type="EMBL" id="JBHUHZ010000001">
    <property type="protein sequence ID" value="MFD2162130.1"/>
    <property type="molecule type" value="Genomic_DNA"/>
</dbReference>
<keyword evidence="5" id="KW-1185">Reference proteome</keyword>
<dbReference type="GO" id="GO:0016787">
    <property type="term" value="F:hydrolase activity"/>
    <property type="evidence" value="ECO:0007669"/>
    <property type="project" value="UniProtKB-KW"/>
</dbReference>
<dbReference type="Gene3D" id="2.60.120.1620">
    <property type="match status" value="1"/>
</dbReference>
<dbReference type="Proteomes" id="UP001597387">
    <property type="component" value="Unassembled WGS sequence"/>
</dbReference>
<feature type="signal peptide" evidence="2">
    <location>
        <begin position="1"/>
        <end position="21"/>
    </location>
</feature>
<dbReference type="InterPro" id="IPR031924">
    <property type="entry name" value="GH115"/>
</dbReference>
<reference evidence="5" key="1">
    <citation type="journal article" date="2019" name="Int. J. Syst. Evol. Microbiol.">
        <title>The Global Catalogue of Microorganisms (GCM) 10K type strain sequencing project: providing services to taxonomists for standard genome sequencing and annotation.</title>
        <authorList>
            <consortium name="The Broad Institute Genomics Platform"/>
            <consortium name="The Broad Institute Genome Sequencing Center for Infectious Disease"/>
            <person name="Wu L."/>
            <person name="Ma J."/>
        </authorList>
    </citation>
    <scope>NUCLEOTIDE SEQUENCE [LARGE SCALE GENOMIC DNA]</scope>
    <source>
        <strain evidence="5">KCTC 42217</strain>
    </source>
</reference>
<accession>A0ABW4ZK45</accession>
<sequence>MKKQKLSLIIIFSCICLTVNGQIQISNKALVGAFPLVAASGAVSQVLSDASDAEVVRIAAQALKDDIKLVTGISTRTSTSSIQVWIGTIGKSPRIDKLISSKKLRVDNIKGKWETFSISLLNNPAPNVKQALVIAGSDPRGTAFGVFELSKLIGVSPFYWWADVNPKQQKEIYIKGSYVSKQPSVKFRGIFLNDEDWGLQPWAAKTFEPKTGDIGPKTYAKIFELLLRLKANLIWPAMHPSTKAFYHYAGNPKVAADYAIVVGSSHAEPMLRNNVGEWDKSMGAFNYITNKEKIYNYWESRVKESKGNDAIYTLGMRGVHDSGMEGVKSIQEAVPLLERIIDEQRGMLKKHINANVASIPQAFTVYKEVLDIYNKNIKLADDITVVWPDDNYGYIHRLNSEKENKRSGGSGVYYHASYWGRPHDYLWLSSTHPGLLREEMMKAYETKSDRLWVLNVGDIKPLEYNIQMFMDMAYQAEPFKNSSYTRSHLKNWAGEVFGADKADKVADILWKYYQLAFERRPEFMGWSQTEPTTQTKYSDYNHFFYGDEAQRRIDSYNQLVSEVSSLRPQISSKDADAFYQLVYYPVVGASLMNKKFLYRDKAFLYAKQNRASASDYAAWSKQAYDDIVKETEYYNNQLAGGKWKHMMSMEPRDLPVYKEPVLPELFVDKNQVWGIAPEGFVTKDSSLTGNGSAFSLPAFNRLSDKKYFIDIFLSDDKTLNWTAQKDDWIKLSQSSGTLNPQTGKREARLWVSVDWTKIPRSGRQNGKISFSADGKTLEVNVGANNSIPSQLASFKGFVEDNGYVSMHASNFSRESKKQNLSWTAVDGLGHTDKALMASPLEGVIIPALQNPEDLKSTAPFVEYDFYALSPATPQLYVYTLPTHPINTDYKMRYAVSIDNGPIKIVDFTTVGRSEEWKQNVLRNSAIRSIKTEAISPGKHTLKVYMIDPGVVLDRIIIDLGGFKKAYSTVAETKK</sequence>
<dbReference type="Gene3D" id="1.20.58.2150">
    <property type="match status" value="1"/>
</dbReference>
<evidence type="ECO:0000259" key="3">
    <source>
        <dbReference type="Pfam" id="PF17829"/>
    </source>
</evidence>
<evidence type="ECO:0000313" key="4">
    <source>
        <dbReference type="EMBL" id="MFD2162130.1"/>
    </source>
</evidence>
<dbReference type="SUPFAM" id="SSF55545">
    <property type="entry name" value="beta-N-acetylhexosaminidase-like domain"/>
    <property type="match status" value="1"/>
</dbReference>
<dbReference type="RefSeq" id="WP_255897803.1">
    <property type="nucleotide sequence ID" value="NZ_JAFMZO010000001.1"/>
</dbReference>
<dbReference type="InterPro" id="IPR042301">
    <property type="entry name" value="GH115_sf"/>
</dbReference>
<dbReference type="Gene3D" id="3.30.379.10">
    <property type="entry name" value="Chitobiase/beta-hexosaminidase domain 2-like"/>
    <property type="match status" value="1"/>
</dbReference>